<dbReference type="PANTHER" id="PTHR30329:SF21">
    <property type="entry name" value="LIPOPROTEIN YIAD-RELATED"/>
    <property type="match status" value="1"/>
</dbReference>
<dbReference type="AlphaFoldDB" id="A0A1H0XG25"/>
<dbReference type="PANTHER" id="PTHR30329">
    <property type="entry name" value="STATOR ELEMENT OF FLAGELLAR MOTOR COMPLEX"/>
    <property type="match status" value="1"/>
</dbReference>
<evidence type="ECO:0000259" key="6">
    <source>
        <dbReference type="PROSITE" id="PS51123"/>
    </source>
</evidence>
<dbReference type="InterPro" id="IPR006665">
    <property type="entry name" value="OmpA-like"/>
</dbReference>
<accession>A0A1H0XG25</accession>
<dbReference type="GO" id="GO:0009279">
    <property type="term" value="C:cell outer membrane"/>
    <property type="evidence" value="ECO:0007669"/>
    <property type="project" value="UniProtKB-SubCell"/>
</dbReference>
<dbReference type="InterPro" id="IPR036737">
    <property type="entry name" value="OmpA-like_sf"/>
</dbReference>
<comment type="subcellular location">
    <subcellularLocation>
        <location evidence="1">Cell outer membrane</location>
    </subcellularLocation>
</comment>
<feature type="domain" description="OmpA-like" evidence="6">
    <location>
        <begin position="102"/>
        <end position="219"/>
    </location>
</feature>
<evidence type="ECO:0000313" key="7">
    <source>
        <dbReference type="EMBL" id="SDQ01526.1"/>
    </source>
</evidence>
<dbReference type="FunFam" id="3.30.1330.60:FF:000008">
    <property type="entry name" value="Outer membrane protein OmpA"/>
    <property type="match status" value="1"/>
</dbReference>
<gene>
    <name evidence="7" type="ORF">SAMN05216213_11455</name>
</gene>
<dbReference type="PRINTS" id="PR01021">
    <property type="entry name" value="OMPADOMAIN"/>
</dbReference>
<dbReference type="Pfam" id="PF13441">
    <property type="entry name" value="Gly-zipper_YMGG"/>
    <property type="match status" value="1"/>
</dbReference>
<dbReference type="InterPro" id="IPR006690">
    <property type="entry name" value="OMPA-like_CS"/>
</dbReference>
<evidence type="ECO:0000313" key="8">
    <source>
        <dbReference type="Proteomes" id="UP000199460"/>
    </source>
</evidence>
<dbReference type="GeneID" id="300933530"/>
<feature type="signal peptide" evidence="5">
    <location>
        <begin position="1"/>
        <end position="22"/>
    </location>
</feature>
<dbReference type="EMBL" id="FNJJ01000014">
    <property type="protein sequence ID" value="SDQ01526.1"/>
    <property type="molecule type" value="Genomic_DNA"/>
</dbReference>
<keyword evidence="5" id="KW-0732">Signal</keyword>
<proteinExistence type="predicted"/>
<dbReference type="PROSITE" id="PS51257">
    <property type="entry name" value="PROKAR_LIPOPROTEIN"/>
    <property type="match status" value="1"/>
</dbReference>
<dbReference type="Gene3D" id="3.30.1330.60">
    <property type="entry name" value="OmpA-like domain"/>
    <property type="match status" value="1"/>
</dbReference>
<dbReference type="Pfam" id="PF00691">
    <property type="entry name" value="OmpA"/>
    <property type="match status" value="1"/>
</dbReference>
<evidence type="ECO:0000256" key="2">
    <source>
        <dbReference type="ARBA" id="ARBA00023136"/>
    </source>
</evidence>
<keyword evidence="8" id="KW-1185">Reference proteome</keyword>
<dbReference type="Proteomes" id="UP000199460">
    <property type="component" value="Unassembled WGS sequence"/>
</dbReference>
<sequence>MPRLSLIAACSAALLLAGCASQNPYDQSAPSSNRTATYGGLGALAGAAAGALINHDNRGKGALIGAAVGGAAGAGYGYYADRQEAELRRQMQGTGVEVQRQGDVIQLIMPGNITFATDSAEIANSFYAPLNNLANSFRQYNQNSIEVVGHTDSTGSHSYNMSLSQRRAQSVASYLIAQGVDGSRVSTRGMGPDQPVATNATAEGRAQNRRVEVTLRPLPGVQ</sequence>
<evidence type="ECO:0000256" key="1">
    <source>
        <dbReference type="ARBA" id="ARBA00004442"/>
    </source>
</evidence>
<dbReference type="PROSITE" id="PS51123">
    <property type="entry name" value="OMPA_2"/>
    <property type="match status" value="1"/>
</dbReference>
<dbReference type="OrthoDB" id="9782229at2"/>
<dbReference type="CDD" id="cd07185">
    <property type="entry name" value="OmpA_C-like"/>
    <property type="match status" value="1"/>
</dbReference>
<keyword evidence="3" id="KW-0998">Cell outer membrane</keyword>
<dbReference type="InterPro" id="IPR006664">
    <property type="entry name" value="OMP_bac"/>
</dbReference>
<dbReference type="InterPro" id="IPR050330">
    <property type="entry name" value="Bact_OuterMem_StrucFunc"/>
</dbReference>
<evidence type="ECO:0000256" key="3">
    <source>
        <dbReference type="ARBA" id="ARBA00023237"/>
    </source>
</evidence>
<feature type="chain" id="PRO_5011667564" evidence="5">
    <location>
        <begin position="23"/>
        <end position="222"/>
    </location>
</feature>
<name>A0A1H0XG25_9GAMM</name>
<dbReference type="SUPFAM" id="SSF103088">
    <property type="entry name" value="OmpA-like"/>
    <property type="match status" value="1"/>
</dbReference>
<dbReference type="RefSeq" id="WP_090433567.1">
    <property type="nucleotide sequence ID" value="NZ_FNJJ01000014.1"/>
</dbReference>
<reference evidence="8" key="1">
    <citation type="submission" date="2016-10" db="EMBL/GenBank/DDBJ databases">
        <authorList>
            <person name="Varghese N."/>
            <person name="Submissions S."/>
        </authorList>
    </citation>
    <scope>NUCLEOTIDE SEQUENCE [LARGE SCALE GENOMIC DNA]</scope>
    <source>
        <strain evidence="8">JCM 18416</strain>
    </source>
</reference>
<organism evidence="7 8">
    <name type="scientific">Ectopseudomonas guguanensis</name>
    <dbReference type="NCBI Taxonomy" id="1198456"/>
    <lineage>
        <taxon>Bacteria</taxon>
        <taxon>Pseudomonadati</taxon>
        <taxon>Pseudomonadota</taxon>
        <taxon>Gammaproteobacteria</taxon>
        <taxon>Pseudomonadales</taxon>
        <taxon>Pseudomonadaceae</taxon>
        <taxon>Ectopseudomonas</taxon>
    </lineage>
</organism>
<evidence type="ECO:0000256" key="5">
    <source>
        <dbReference type="SAM" id="SignalP"/>
    </source>
</evidence>
<protein>
    <submittedName>
        <fullName evidence="7">Outer membrane protein OmpA</fullName>
    </submittedName>
</protein>
<keyword evidence="2 4" id="KW-0472">Membrane</keyword>
<evidence type="ECO:0000256" key="4">
    <source>
        <dbReference type="PROSITE-ProRule" id="PRU00473"/>
    </source>
</evidence>
<dbReference type="PROSITE" id="PS01068">
    <property type="entry name" value="OMPA_1"/>
    <property type="match status" value="1"/>
</dbReference>
<dbReference type="InterPro" id="IPR027367">
    <property type="entry name" value="Gly-zipper_YMGG"/>
</dbReference>